<proteinExistence type="predicted"/>
<reference evidence="2" key="2">
    <citation type="journal article" date="2017" name="J. Anim. Genet.">
        <title>Multiple reference genome sequences of hot pepper reveal the massive evolution of plant disease resistance genes by retroduplication.</title>
        <authorList>
            <person name="Kim S."/>
            <person name="Park J."/>
            <person name="Yeom S.-I."/>
            <person name="Kim Y.-M."/>
            <person name="Seo E."/>
            <person name="Kim K.-T."/>
            <person name="Kim M.-S."/>
            <person name="Lee J.M."/>
            <person name="Cheong K."/>
            <person name="Shin H.-S."/>
            <person name="Kim S.-B."/>
            <person name="Han K."/>
            <person name="Lee J."/>
            <person name="Park M."/>
            <person name="Lee H.-A."/>
            <person name="Lee H.-Y."/>
            <person name="Lee Y."/>
            <person name="Oh S."/>
            <person name="Lee J.H."/>
            <person name="Choi E."/>
            <person name="Choi E."/>
            <person name="Lee S.E."/>
            <person name="Jeon J."/>
            <person name="Kim H."/>
            <person name="Choi G."/>
            <person name="Song H."/>
            <person name="Lee J."/>
            <person name="Lee S.-C."/>
            <person name="Kwon J.-K."/>
            <person name="Lee H.-Y."/>
            <person name="Koo N."/>
            <person name="Hong Y."/>
            <person name="Kim R.W."/>
            <person name="Kang W.-H."/>
            <person name="Huh J.H."/>
            <person name="Kang B.-C."/>
            <person name="Yang T.-J."/>
            <person name="Lee Y.-H."/>
            <person name="Bennetzen J.L."/>
            <person name="Choi D."/>
        </authorList>
    </citation>
    <scope>NUCLEOTIDE SEQUENCE [LARGE SCALE GENOMIC DNA]</scope>
    <source>
        <strain evidence="2">cv. PBC81</strain>
    </source>
</reference>
<dbReference type="PANTHER" id="PTHR48449">
    <property type="entry name" value="DUF1985 DOMAIN-CONTAINING PROTEIN"/>
    <property type="match status" value="1"/>
</dbReference>
<reference evidence="1 2" key="1">
    <citation type="journal article" date="2017" name="Genome Biol.">
        <title>New reference genome sequences of hot pepper reveal the massive evolution of plant disease-resistance genes by retroduplication.</title>
        <authorList>
            <person name="Kim S."/>
            <person name="Park J."/>
            <person name="Yeom S.I."/>
            <person name="Kim Y.M."/>
            <person name="Seo E."/>
            <person name="Kim K.T."/>
            <person name="Kim M.S."/>
            <person name="Lee J.M."/>
            <person name="Cheong K."/>
            <person name="Shin H.S."/>
            <person name="Kim S.B."/>
            <person name="Han K."/>
            <person name="Lee J."/>
            <person name="Park M."/>
            <person name="Lee H.A."/>
            <person name="Lee H.Y."/>
            <person name="Lee Y."/>
            <person name="Oh S."/>
            <person name="Lee J.H."/>
            <person name="Choi E."/>
            <person name="Choi E."/>
            <person name="Lee S.E."/>
            <person name="Jeon J."/>
            <person name="Kim H."/>
            <person name="Choi G."/>
            <person name="Song H."/>
            <person name="Lee J."/>
            <person name="Lee S.C."/>
            <person name="Kwon J.K."/>
            <person name="Lee H.Y."/>
            <person name="Koo N."/>
            <person name="Hong Y."/>
            <person name="Kim R.W."/>
            <person name="Kang W.H."/>
            <person name="Huh J.H."/>
            <person name="Kang B.C."/>
            <person name="Yang T.J."/>
            <person name="Lee Y.H."/>
            <person name="Bennetzen J.L."/>
            <person name="Choi D."/>
        </authorList>
    </citation>
    <scope>NUCLEOTIDE SEQUENCE [LARGE SCALE GENOMIC DNA]</scope>
    <source>
        <strain evidence="2">cv. PBC81</strain>
    </source>
</reference>
<dbReference type="EMBL" id="MLFT02000004">
    <property type="protein sequence ID" value="PHT50363.1"/>
    <property type="molecule type" value="Genomic_DNA"/>
</dbReference>
<sequence>MSESPSSSQRMTRLQSRRLFGACKYHEKDLSKGKEKVDECVVVSAKEKKQNQEKNSEDVGVSLKKKHKVSDQLDKPSYSLSEVEVWDFVVRPSDYYMTRVSVHTNYLIVNELKDKLTKVYKRKSMYRCSGFPLAFQYWFYECCPYADNKLAVRVGDSVPRILNWSVTIKPNYKKVKFAFSDINREQLKDEVLSMKQLKTSLFDLIFKALNIKEGSKSATLNEYHSGNNVGLKNDDTHAGNPIGINLSDNAGWQTDGDHIDVVAGDHLIDNVIDDIRKETVGVGDHIDTDAVVKKIDTDLDCTSVTLKATEVLVDVGSIRNNVDDTFVGDKSTIILDDKPVVPHRIRKPTTICESPYVSKFDSHCRNVQESVNNLENAFDFGVITIKTNEWFYTLGYEGVPLTDSDNEIIKYILGYVMMCNVPWDCGVLVAAFAEYMIEGFQIPASLNDIDSIQSRYGVNDDFRFRYLFFTISSMVNEVA</sequence>
<dbReference type="Proteomes" id="UP000224567">
    <property type="component" value="Unassembled WGS sequence"/>
</dbReference>
<name>A0A2G2WYR3_CAPBA</name>
<dbReference type="OrthoDB" id="1112035at2759"/>
<evidence type="ECO:0000313" key="2">
    <source>
        <dbReference type="Proteomes" id="UP000224567"/>
    </source>
</evidence>
<organism evidence="1 2">
    <name type="scientific">Capsicum baccatum</name>
    <name type="common">Peruvian pepper</name>
    <dbReference type="NCBI Taxonomy" id="33114"/>
    <lineage>
        <taxon>Eukaryota</taxon>
        <taxon>Viridiplantae</taxon>
        <taxon>Streptophyta</taxon>
        <taxon>Embryophyta</taxon>
        <taxon>Tracheophyta</taxon>
        <taxon>Spermatophyta</taxon>
        <taxon>Magnoliopsida</taxon>
        <taxon>eudicotyledons</taxon>
        <taxon>Gunneridae</taxon>
        <taxon>Pentapetalae</taxon>
        <taxon>asterids</taxon>
        <taxon>lamiids</taxon>
        <taxon>Solanales</taxon>
        <taxon>Solanaceae</taxon>
        <taxon>Solanoideae</taxon>
        <taxon>Capsiceae</taxon>
        <taxon>Capsicum</taxon>
    </lineage>
</organism>
<accession>A0A2G2WYR3</accession>
<evidence type="ECO:0008006" key="3">
    <source>
        <dbReference type="Google" id="ProtNLM"/>
    </source>
</evidence>
<evidence type="ECO:0000313" key="1">
    <source>
        <dbReference type="EMBL" id="PHT50363.1"/>
    </source>
</evidence>
<keyword evidence="2" id="KW-1185">Reference proteome</keyword>
<comment type="caution">
    <text evidence="1">The sequence shown here is derived from an EMBL/GenBank/DDBJ whole genome shotgun (WGS) entry which is preliminary data.</text>
</comment>
<dbReference type="AlphaFoldDB" id="A0A2G2WYR3"/>
<protein>
    <recommendedName>
        <fullName evidence="3">Ubiquitin-like protease family profile domain-containing protein</fullName>
    </recommendedName>
</protein>
<gene>
    <name evidence="1" type="ORF">CQW23_10110</name>
</gene>
<dbReference type="PANTHER" id="PTHR48449:SF1">
    <property type="entry name" value="DUF1985 DOMAIN-CONTAINING PROTEIN"/>
    <property type="match status" value="1"/>
</dbReference>